<reference evidence="3" key="1">
    <citation type="journal article" date="2019" name="Science">
        <title>Mutation of a bHLH transcription factor allowed almond domestication.</title>
        <authorList>
            <person name="Sanchez-Perez R."/>
            <person name="Pavan S."/>
            <person name="Mazzeo R."/>
            <person name="Moldovan C."/>
            <person name="Aiese Cigliano R."/>
            <person name="Del Cueto J."/>
            <person name="Ricciardi F."/>
            <person name="Lotti C."/>
            <person name="Ricciardi L."/>
            <person name="Dicenta F."/>
            <person name="Lopez-Marques R.L."/>
            <person name="Lindberg Moller B."/>
        </authorList>
    </citation>
    <scope>NUCLEOTIDE SEQUENCE</scope>
</reference>
<organism evidence="3">
    <name type="scientific">Prunus dulcis</name>
    <name type="common">Almond</name>
    <name type="synonym">Amygdalus dulcis</name>
    <dbReference type="NCBI Taxonomy" id="3755"/>
    <lineage>
        <taxon>Eukaryota</taxon>
        <taxon>Viridiplantae</taxon>
        <taxon>Streptophyta</taxon>
        <taxon>Embryophyta</taxon>
        <taxon>Tracheophyta</taxon>
        <taxon>Spermatophyta</taxon>
        <taxon>Magnoliopsida</taxon>
        <taxon>eudicotyledons</taxon>
        <taxon>Gunneridae</taxon>
        <taxon>Pentapetalae</taxon>
        <taxon>rosids</taxon>
        <taxon>fabids</taxon>
        <taxon>Rosales</taxon>
        <taxon>Rosaceae</taxon>
        <taxon>Amygdaloideae</taxon>
        <taxon>Amygdaleae</taxon>
        <taxon>Prunus</taxon>
    </lineage>
</organism>
<proteinExistence type="inferred from homology"/>
<dbReference type="AlphaFoldDB" id="A0A4Y1QYK7"/>
<dbReference type="InterPro" id="IPR027410">
    <property type="entry name" value="TCP-1-like_intermed_sf"/>
</dbReference>
<dbReference type="EMBL" id="AP019298">
    <property type="protein sequence ID" value="BBG96877.1"/>
    <property type="molecule type" value="Genomic_DNA"/>
</dbReference>
<evidence type="ECO:0000313" key="3">
    <source>
        <dbReference type="EMBL" id="BBG96877.1"/>
    </source>
</evidence>
<dbReference type="PANTHER" id="PTHR45633">
    <property type="entry name" value="60 KDA HEAT SHOCK PROTEIN, MITOCHONDRIAL"/>
    <property type="match status" value="1"/>
</dbReference>
<comment type="similarity">
    <text evidence="1">Belongs to the chaperonin (HSP60) family.</text>
</comment>
<evidence type="ECO:0000256" key="2">
    <source>
        <dbReference type="ARBA" id="ARBA00023186"/>
    </source>
</evidence>
<accession>A0A4Y1QYK7</accession>
<sequence length="94" mass="10890">EGDVIVAVAEKVKKNNHVDGKTLDNELEVVEGMKLNGVYISPYFITNQNNQKCRRQQQHHLPIKQITQNAIKDSIVFLLISKIRGLELLQWHYH</sequence>
<protein>
    <submittedName>
        <fullName evidence="3">Heat shock protein 60</fullName>
    </submittedName>
</protein>
<evidence type="ECO:0000256" key="1">
    <source>
        <dbReference type="ARBA" id="ARBA00006607"/>
    </source>
</evidence>
<dbReference type="InterPro" id="IPR001844">
    <property type="entry name" value="Cpn60/GroEL"/>
</dbReference>
<keyword evidence="2" id="KW-0143">Chaperone</keyword>
<dbReference type="Gene3D" id="3.30.260.10">
    <property type="entry name" value="TCP-1-like chaperonin intermediate domain"/>
    <property type="match status" value="1"/>
</dbReference>
<dbReference type="GO" id="GO:0042026">
    <property type="term" value="P:protein refolding"/>
    <property type="evidence" value="ECO:0007669"/>
    <property type="project" value="InterPro"/>
</dbReference>
<gene>
    <name evidence="3" type="ORF">Prudu_005825</name>
</gene>
<dbReference type="Gene3D" id="3.50.7.10">
    <property type="entry name" value="GroEL"/>
    <property type="match status" value="1"/>
</dbReference>
<dbReference type="GO" id="GO:0140662">
    <property type="term" value="F:ATP-dependent protein folding chaperone"/>
    <property type="evidence" value="ECO:0007669"/>
    <property type="project" value="InterPro"/>
</dbReference>
<dbReference type="InterPro" id="IPR027409">
    <property type="entry name" value="GroEL-like_apical_dom_sf"/>
</dbReference>
<feature type="non-terminal residue" evidence="3">
    <location>
        <position position="1"/>
    </location>
</feature>
<dbReference type="SUPFAM" id="SSF52029">
    <property type="entry name" value="GroEL apical domain-like"/>
    <property type="match status" value="1"/>
</dbReference>
<keyword evidence="3" id="KW-0346">Stress response</keyword>
<name>A0A4Y1QYK7_PRUDU</name>